<evidence type="ECO:0000256" key="5">
    <source>
        <dbReference type="ARBA" id="ARBA00022741"/>
    </source>
</evidence>
<keyword evidence="12" id="KW-1185">Reference proteome</keyword>
<reference evidence="11 12" key="1">
    <citation type="submission" date="2021-12" db="EMBL/GenBank/DDBJ databases">
        <title>Genome sequence of Kibdelosporangium philippinense ATCC 49844.</title>
        <authorList>
            <person name="Fedorov E.A."/>
            <person name="Omeragic M."/>
            <person name="Shalygina K.F."/>
            <person name="Maclea K.S."/>
        </authorList>
    </citation>
    <scope>NUCLEOTIDE SEQUENCE [LARGE SCALE GENOMIC DNA]</scope>
    <source>
        <strain evidence="11 12">ATCC 49844</strain>
    </source>
</reference>
<dbReference type="Gene3D" id="1.20.5.1930">
    <property type="match status" value="1"/>
</dbReference>
<dbReference type="InterPro" id="IPR003594">
    <property type="entry name" value="HATPase_dom"/>
</dbReference>
<feature type="domain" description="Histidine kinase/HSP90-like ATPase" evidence="10">
    <location>
        <begin position="299"/>
        <end position="388"/>
    </location>
</feature>
<dbReference type="Pfam" id="PF02518">
    <property type="entry name" value="HATPase_c"/>
    <property type="match status" value="1"/>
</dbReference>
<evidence type="ECO:0000313" key="11">
    <source>
        <dbReference type="EMBL" id="MCE7006226.1"/>
    </source>
</evidence>
<evidence type="ECO:0000256" key="4">
    <source>
        <dbReference type="ARBA" id="ARBA00022679"/>
    </source>
</evidence>
<dbReference type="EMBL" id="JAJVCN010000002">
    <property type="protein sequence ID" value="MCE7006226.1"/>
    <property type="molecule type" value="Genomic_DNA"/>
</dbReference>
<keyword evidence="3" id="KW-0597">Phosphoprotein</keyword>
<dbReference type="InterPro" id="IPR050482">
    <property type="entry name" value="Sensor_HK_TwoCompSys"/>
</dbReference>
<keyword evidence="9" id="KW-0812">Transmembrane</keyword>
<dbReference type="Gene3D" id="3.30.565.10">
    <property type="entry name" value="Histidine kinase-like ATPase, C-terminal domain"/>
    <property type="match status" value="1"/>
</dbReference>
<organism evidence="11 12">
    <name type="scientific">Kibdelosporangium philippinense</name>
    <dbReference type="NCBI Taxonomy" id="211113"/>
    <lineage>
        <taxon>Bacteria</taxon>
        <taxon>Bacillati</taxon>
        <taxon>Actinomycetota</taxon>
        <taxon>Actinomycetes</taxon>
        <taxon>Pseudonocardiales</taxon>
        <taxon>Pseudonocardiaceae</taxon>
        <taxon>Kibdelosporangium</taxon>
    </lineage>
</organism>
<dbReference type="RefSeq" id="WP_233727726.1">
    <property type="nucleotide sequence ID" value="NZ_JAJVCN010000002.1"/>
</dbReference>
<keyword evidence="5" id="KW-0547">Nucleotide-binding</keyword>
<proteinExistence type="predicted"/>
<dbReference type="PANTHER" id="PTHR24421:SF10">
    <property type="entry name" value="NITRATE_NITRITE SENSOR PROTEIN NARQ"/>
    <property type="match status" value="1"/>
</dbReference>
<evidence type="ECO:0000256" key="9">
    <source>
        <dbReference type="SAM" id="Phobius"/>
    </source>
</evidence>
<keyword evidence="7" id="KW-0067">ATP-binding</keyword>
<dbReference type="GO" id="GO:0016301">
    <property type="term" value="F:kinase activity"/>
    <property type="evidence" value="ECO:0007669"/>
    <property type="project" value="UniProtKB-KW"/>
</dbReference>
<evidence type="ECO:0000256" key="8">
    <source>
        <dbReference type="ARBA" id="ARBA00023012"/>
    </source>
</evidence>
<evidence type="ECO:0000256" key="7">
    <source>
        <dbReference type="ARBA" id="ARBA00022840"/>
    </source>
</evidence>
<name>A0ABS8ZEK5_9PSEU</name>
<keyword evidence="9" id="KW-0472">Membrane</keyword>
<keyword evidence="6 11" id="KW-0418">Kinase</keyword>
<feature type="transmembrane region" description="Helical" evidence="9">
    <location>
        <begin position="43"/>
        <end position="61"/>
    </location>
</feature>
<feature type="transmembrane region" description="Helical" evidence="9">
    <location>
        <begin position="137"/>
        <end position="156"/>
    </location>
</feature>
<dbReference type="Proteomes" id="UP001521150">
    <property type="component" value="Unassembled WGS sequence"/>
</dbReference>
<sequence>MIEGVRRYGQRPWWNLFVASSYLGVALVLYATNLYALRTENQLPVWVLVGQSMVLFAAQLFRHKAPIPALAIASCIMVYDFTYDLPLPVMIVFIDLLFCATLGASKRAAQVILGVMIALAVGISLVDGIASADWRRAFFTTVNLFTLLVVPIWWSFNIRQHEELLQAERKQSRQLRQIAELDRRTAVNAERSRMARDLHDVVAGHLSAIAIQSEALLTMVDDEKERKLVRTVLESVRQNSLQSLAEMRSMIDILRADGGTADPRTAPARLAELDKLLDSARAGGLSLDVHKSFDELPVAVDLAAYRIIQEALTNALKHAGGGGARVDVQVAGEELIIEVLNEMTGPPGKGTGTGLVNMRERAHAVGGDFQAGPWQGGWRVRAVLPMGGVAS</sequence>
<dbReference type="SMART" id="SM00387">
    <property type="entry name" value="HATPase_c"/>
    <property type="match status" value="1"/>
</dbReference>
<evidence type="ECO:0000256" key="1">
    <source>
        <dbReference type="ARBA" id="ARBA00000085"/>
    </source>
</evidence>
<evidence type="ECO:0000256" key="2">
    <source>
        <dbReference type="ARBA" id="ARBA00012438"/>
    </source>
</evidence>
<comment type="catalytic activity">
    <reaction evidence="1">
        <text>ATP + protein L-histidine = ADP + protein N-phospho-L-histidine.</text>
        <dbReference type="EC" id="2.7.13.3"/>
    </reaction>
</comment>
<dbReference type="EC" id="2.7.13.3" evidence="2"/>
<dbReference type="InterPro" id="IPR011712">
    <property type="entry name" value="Sig_transdc_His_kin_sub3_dim/P"/>
</dbReference>
<evidence type="ECO:0000256" key="3">
    <source>
        <dbReference type="ARBA" id="ARBA00022553"/>
    </source>
</evidence>
<dbReference type="Pfam" id="PF07730">
    <property type="entry name" value="HisKA_3"/>
    <property type="match status" value="1"/>
</dbReference>
<keyword evidence="9" id="KW-1133">Transmembrane helix</keyword>
<dbReference type="InterPro" id="IPR036890">
    <property type="entry name" value="HATPase_C_sf"/>
</dbReference>
<evidence type="ECO:0000256" key="6">
    <source>
        <dbReference type="ARBA" id="ARBA00022777"/>
    </source>
</evidence>
<dbReference type="PANTHER" id="PTHR24421">
    <property type="entry name" value="NITRATE/NITRITE SENSOR PROTEIN NARX-RELATED"/>
    <property type="match status" value="1"/>
</dbReference>
<feature type="transmembrane region" description="Helical" evidence="9">
    <location>
        <begin position="81"/>
        <end position="103"/>
    </location>
</feature>
<feature type="transmembrane region" description="Helical" evidence="9">
    <location>
        <begin position="12"/>
        <end position="31"/>
    </location>
</feature>
<keyword evidence="8" id="KW-0902">Two-component regulatory system</keyword>
<dbReference type="CDD" id="cd16917">
    <property type="entry name" value="HATPase_UhpB-NarQ-NarX-like"/>
    <property type="match status" value="1"/>
</dbReference>
<evidence type="ECO:0000313" key="12">
    <source>
        <dbReference type="Proteomes" id="UP001521150"/>
    </source>
</evidence>
<keyword evidence="4" id="KW-0808">Transferase</keyword>
<evidence type="ECO:0000259" key="10">
    <source>
        <dbReference type="SMART" id="SM00387"/>
    </source>
</evidence>
<gene>
    <name evidence="11" type="ORF">LWC34_25795</name>
</gene>
<feature type="transmembrane region" description="Helical" evidence="9">
    <location>
        <begin position="109"/>
        <end position="130"/>
    </location>
</feature>
<accession>A0ABS8ZEK5</accession>
<dbReference type="SUPFAM" id="SSF55874">
    <property type="entry name" value="ATPase domain of HSP90 chaperone/DNA topoisomerase II/histidine kinase"/>
    <property type="match status" value="1"/>
</dbReference>
<comment type="caution">
    <text evidence="11">The sequence shown here is derived from an EMBL/GenBank/DDBJ whole genome shotgun (WGS) entry which is preliminary data.</text>
</comment>
<protein>
    <recommendedName>
        <fullName evidence="2">histidine kinase</fullName>
        <ecNumber evidence="2">2.7.13.3</ecNumber>
    </recommendedName>
</protein>